<dbReference type="Gene3D" id="2.30.30.320">
    <property type="entry name" value="DUF1653-like domain"/>
    <property type="match status" value="1"/>
</dbReference>
<proteinExistence type="predicted"/>
<sequence>MTVRYRHYKGGIYEFICEATLESDPSVTMIVYRADNGTIWTRPAQVFFEMIEHDGQTVPRFAPIN</sequence>
<dbReference type="InterPro" id="IPR023387">
    <property type="entry name" value="DUF1653-like_dom"/>
</dbReference>
<gene>
    <name evidence="2" type="ORF">K788_0007541</name>
</gene>
<dbReference type="RefSeq" id="WP_035996524.1">
    <property type="nucleotide sequence ID" value="NZ_CP012747.1"/>
</dbReference>
<evidence type="ECO:0000259" key="1">
    <source>
        <dbReference type="Pfam" id="PF07866"/>
    </source>
</evidence>
<dbReference type="Proteomes" id="UP000019146">
    <property type="component" value="Chromosome 2"/>
</dbReference>
<evidence type="ECO:0000313" key="2">
    <source>
        <dbReference type="EMBL" id="ALL69275.1"/>
    </source>
</evidence>
<dbReference type="Pfam" id="PF07866">
    <property type="entry name" value="DUF1653"/>
    <property type="match status" value="1"/>
</dbReference>
<accession>A0A0P0RKA2</accession>
<feature type="domain" description="DUF1653" evidence="1">
    <location>
        <begin position="4"/>
        <end position="62"/>
    </location>
</feature>
<dbReference type="AlphaFoldDB" id="A0A0P0RKA2"/>
<protein>
    <recommendedName>
        <fullName evidence="1">DUF1653 domain-containing protein</fullName>
    </recommendedName>
</protein>
<evidence type="ECO:0000313" key="3">
    <source>
        <dbReference type="Proteomes" id="UP000019146"/>
    </source>
</evidence>
<name>A0A0P0RKA2_9BURK</name>
<dbReference type="KEGG" id="bcai:K788_0007541"/>
<dbReference type="GeneID" id="69972861"/>
<organism evidence="2 3">
    <name type="scientific">Paraburkholderia caribensis MBA4</name>
    <dbReference type="NCBI Taxonomy" id="1323664"/>
    <lineage>
        <taxon>Bacteria</taxon>
        <taxon>Pseudomonadati</taxon>
        <taxon>Pseudomonadota</taxon>
        <taxon>Betaproteobacteria</taxon>
        <taxon>Burkholderiales</taxon>
        <taxon>Burkholderiaceae</taxon>
        <taxon>Paraburkholderia</taxon>
    </lineage>
</organism>
<dbReference type="InterPro" id="IPR037135">
    <property type="entry name" value="DUF1653-like_dom_sf"/>
</dbReference>
<reference evidence="2 3" key="1">
    <citation type="journal article" date="2014" name="Genome Announc.">
        <title>Draft Genome Sequence of the Haloacid-Degrading Burkholderia caribensis Strain MBA4.</title>
        <authorList>
            <person name="Pan Y."/>
            <person name="Kong K.F."/>
            <person name="Tsang J.S."/>
        </authorList>
    </citation>
    <scope>NUCLEOTIDE SEQUENCE [LARGE SCALE GENOMIC DNA]</scope>
    <source>
        <strain evidence="2 3">MBA4</strain>
    </source>
</reference>
<dbReference type="EMBL" id="CP012747">
    <property type="protein sequence ID" value="ALL69275.1"/>
    <property type="molecule type" value="Genomic_DNA"/>
</dbReference>